<feature type="region of interest" description="Disordered" evidence="1">
    <location>
        <begin position="149"/>
        <end position="190"/>
    </location>
</feature>
<evidence type="ECO:0000313" key="3">
    <source>
        <dbReference type="RefSeq" id="XP_022235504.1"/>
    </source>
</evidence>
<dbReference type="Proteomes" id="UP000694941">
    <property type="component" value="Unplaced"/>
</dbReference>
<dbReference type="RefSeq" id="XP_022235504.1">
    <property type="nucleotide sequence ID" value="XM_022379796.1"/>
</dbReference>
<feature type="compositionally biased region" description="Polar residues" evidence="1">
    <location>
        <begin position="161"/>
        <end position="170"/>
    </location>
</feature>
<dbReference type="PANTHER" id="PTHR31859:SF9">
    <property type="entry name" value="TETRATRICOPEPTIDE REPEAT PROTEIN 39B"/>
    <property type="match status" value="1"/>
</dbReference>
<feature type="compositionally biased region" description="Low complexity" evidence="1">
    <location>
        <begin position="149"/>
        <end position="160"/>
    </location>
</feature>
<dbReference type="GeneID" id="111083327"/>
<reference evidence="3" key="1">
    <citation type="submission" date="2025-08" db="UniProtKB">
        <authorList>
            <consortium name="RefSeq"/>
        </authorList>
    </citation>
    <scope>IDENTIFICATION</scope>
    <source>
        <tissue evidence="3">Muscle</tissue>
    </source>
</reference>
<dbReference type="PANTHER" id="PTHR31859">
    <property type="entry name" value="TETRATRICOPEPTIDE REPEAT PROTEIN 39 FAMILY MEMBER"/>
    <property type="match status" value="1"/>
</dbReference>
<dbReference type="InterPro" id="IPR019412">
    <property type="entry name" value="IML2/TPR_39"/>
</dbReference>
<protein>
    <submittedName>
        <fullName evidence="3">Tetratricopeptide repeat protein 39B-like</fullName>
    </submittedName>
</protein>
<proteinExistence type="predicted"/>
<evidence type="ECO:0000256" key="1">
    <source>
        <dbReference type="SAM" id="MobiDB-lite"/>
    </source>
</evidence>
<keyword evidence="2" id="KW-1185">Reference proteome</keyword>
<gene>
    <name evidence="3" type="primary">LOC111083327</name>
</gene>
<evidence type="ECO:0000313" key="2">
    <source>
        <dbReference type="Proteomes" id="UP000694941"/>
    </source>
</evidence>
<accession>A0ABM1RVU9</accession>
<dbReference type="Pfam" id="PF10300">
    <property type="entry name" value="Iml2-TPR_39"/>
    <property type="match status" value="1"/>
</dbReference>
<organism evidence="2 3">
    <name type="scientific">Limulus polyphemus</name>
    <name type="common">Atlantic horseshoe crab</name>
    <dbReference type="NCBI Taxonomy" id="6850"/>
    <lineage>
        <taxon>Eukaryota</taxon>
        <taxon>Metazoa</taxon>
        <taxon>Ecdysozoa</taxon>
        <taxon>Arthropoda</taxon>
        <taxon>Chelicerata</taxon>
        <taxon>Merostomata</taxon>
        <taxon>Xiphosura</taxon>
        <taxon>Limulidae</taxon>
        <taxon>Limulus</taxon>
    </lineage>
</organism>
<sequence length="203" mass="23294">FSLQEVLYLWHGFPVLAKAPHLLRMYLYMIESNISKVNKVKAPDDYYMLTLLRGVVLKYLDCPLQAEEYFKEVVQSEKEIKEDTFLPPYAAGELGIMFTEQMRDSEATEWLRIARHSYHGYLTEVMLHFRLHAAQKKLQVRNNLDLRETLTPSPHLSPPSGCSSGVSTPENLEFSPSELEPPLVTSSKTLLVPPNSLKPVFKR</sequence>
<feature type="non-terminal residue" evidence="3">
    <location>
        <position position="1"/>
    </location>
</feature>
<name>A0ABM1RVU9_LIMPO</name>